<evidence type="ECO:0000313" key="3">
    <source>
        <dbReference type="Proteomes" id="UP000023152"/>
    </source>
</evidence>
<evidence type="ECO:0000313" key="2">
    <source>
        <dbReference type="EMBL" id="ETO19178.1"/>
    </source>
</evidence>
<dbReference type="EMBL" id="ASPP01013936">
    <property type="protein sequence ID" value="ETO19178.1"/>
    <property type="molecule type" value="Genomic_DNA"/>
</dbReference>
<dbReference type="Proteomes" id="UP000023152">
    <property type="component" value="Unassembled WGS sequence"/>
</dbReference>
<feature type="region of interest" description="Disordered" evidence="1">
    <location>
        <begin position="265"/>
        <end position="322"/>
    </location>
</feature>
<feature type="region of interest" description="Disordered" evidence="1">
    <location>
        <begin position="82"/>
        <end position="114"/>
    </location>
</feature>
<organism evidence="2 3">
    <name type="scientific">Reticulomyxa filosa</name>
    <dbReference type="NCBI Taxonomy" id="46433"/>
    <lineage>
        <taxon>Eukaryota</taxon>
        <taxon>Sar</taxon>
        <taxon>Rhizaria</taxon>
        <taxon>Retaria</taxon>
        <taxon>Foraminifera</taxon>
        <taxon>Monothalamids</taxon>
        <taxon>Reticulomyxidae</taxon>
        <taxon>Reticulomyxa</taxon>
    </lineage>
</organism>
<name>X6MZU9_RETFI</name>
<feature type="region of interest" description="Disordered" evidence="1">
    <location>
        <begin position="127"/>
        <end position="192"/>
    </location>
</feature>
<sequence>MSDNEQKLKPQRKRDKSKEETKAPEKRQRRGVSVFQRQLHKRKEWVKQYSEEKLAKKRVERRVMRGYYRAMKDLHREQKYYFGNSSTKHKNVWHPKNMEQRVKKQPYDEKKSDWSWMDKTLDQFKSGIQNEDSQEALPETTTPSSRTSQREYGSAVNQQRPGTQSKKWPPTKNQMAESETSSSNFTANKRSVVNAQLQGKAIREMKRKEIEQRILAKQKREKQLQQKIQQRNKRNKVFQMKTKNGQPKLFARMSLLLQEIHSQEKKFQKPFTQNQSEIGREGDDHLEANEMHDDNNENNDEHEQTENQWNFLHNNNEEGDSN</sequence>
<gene>
    <name evidence="2" type="ORF">RFI_18049</name>
</gene>
<feature type="compositionally biased region" description="Polar residues" evidence="1">
    <location>
        <begin position="139"/>
        <end position="192"/>
    </location>
</feature>
<dbReference type="Pfam" id="PF08524">
    <property type="entry name" value="rRNA_processing"/>
    <property type="match status" value="1"/>
</dbReference>
<feature type="compositionally biased region" description="Basic and acidic residues" evidence="1">
    <location>
        <begin position="96"/>
        <end position="113"/>
    </location>
</feature>
<dbReference type="AlphaFoldDB" id="X6MZU9"/>
<accession>X6MZU9</accession>
<feature type="compositionally biased region" description="Basic and acidic residues" evidence="1">
    <location>
        <begin position="278"/>
        <end position="305"/>
    </location>
</feature>
<evidence type="ECO:0000256" key="1">
    <source>
        <dbReference type="SAM" id="MobiDB-lite"/>
    </source>
</evidence>
<feature type="region of interest" description="Disordered" evidence="1">
    <location>
        <begin position="1"/>
        <end position="34"/>
    </location>
</feature>
<comment type="caution">
    <text evidence="2">The sequence shown here is derived from an EMBL/GenBank/DDBJ whole genome shotgun (WGS) entry which is preliminary data.</text>
</comment>
<keyword evidence="3" id="KW-1185">Reference proteome</keyword>
<dbReference type="InterPro" id="IPR013730">
    <property type="entry name" value="Fyv7/TAP26"/>
</dbReference>
<feature type="compositionally biased region" description="Basic and acidic residues" evidence="1">
    <location>
        <begin position="16"/>
        <end position="26"/>
    </location>
</feature>
<proteinExistence type="predicted"/>
<protein>
    <submittedName>
        <fullName evidence="2">Cyclic nucleotide-binding domain containing protein</fullName>
    </submittedName>
</protein>
<reference evidence="2 3" key="1">
    <citation type="journal article" date="2013" name="Curr. Biol.">
        <title>The Genome of the Foraminiferan Reticulomyxa filosa.</title>
        <authorList>
            <person name="Glockner G."/>
            <person name="Hulsmann N."/>
            <person name="Schleicher M."/>
            <person name="Noegel A.A."/>
            <person name="Eichinger L."/>
            <person name="Gallinger C."/>
            <person name="Pawlowski J."/>
            <person name="Sierra R."/>
            <person name="Euteneuer U."/>
            <person name="Pillet L."/>
            <person name="Moustafa A."/>
            <person name="Platzer M."/>
            <person name="Groth M."/>
            <person name="Szafranski K."/>
            <person name="Schliwa M."/>
        </authorList>
    </citation>
    <scope>NUCLEOTIDE SEQUENCE [LARGE SCALE GENOMIC DNA]</scope>
</reference>